<reference evidence="1 2" key="1">
    <citation type="submission" date="2023-02" db="EMBL/GenBank/DDBJ databases">
        <title>LHISI_Scaffold_Assembly.</title>
        <authorList>
            <person name="Stuart O.P."/>
            <person name="Cleave R."/>
            <person name="Magrath M.J.L."/>
            <person name="Mikheyev A.S."/>
        </authorList>
    </citation>
    <scope>NUCLEOTIDE SEQUENCE [LARGE SCALE GENOMIC DNA]</scope>
    <source>
        <strain evidence="1">Daus_M_001</strain>
        <tissue evidence="1">Leg muscle</tissue>
    </source>
</reference>
<evidence type="ECO:0000313" key="2">
    <source>
        <dbReference type="Proteomes" id="UP001159363"/>
    </source>
</evidence>
<gene>
    <name evidence="1" type="ORF">PR048_016413</name>
</gene>
<accession>A0ABQ9HK71</accession>
<organism evidence="1 2">
    <name type="scientific">Dryococelus australis</name>
    <dbReference type="NCBI Taxonomy" id="614101"/>
    <lineage>
        <taxon>Eukaryota</taxon>
        <taxon>Metazoa</taxon>
        <taxon>Ecdysozoa</taxon>
        <taxon>Arthropoda</taxon>
        <taxon>Hexapoda</taxon>
        <taxon>Insecta</taxon>
        <taxon>Pterygota</taxon>
        <taxon>Neoptera</taxon>
        <taxon>Polyneoptera</taxon>
        <taxon>Phasmatodea</taxon>
        <taxon>Verophasmatodea</taxon>
        <taxon>Anareolatae</taxon>
        <taxon>Phasmatidae</taxon>
        <taxon>Eurycanthinae</taxon>
        <taxon>Dryococelus</taxon>
    </lineage>
</organism>
<name>A0ABQ9HK71_9NEOP</name>
<dbReference type="PANTHER" id="PTHR45749">
    <property type="match status" value="1"/>
</dbReference>
<dbReference type="Proteomes" id="UP001159363">
    <property type="component" value="Chromosome 4"/>
</dbReference>
<comment type="caution">
    <text evidence="1">The sequence shown here is derived from an EMBL/GenBank/DDBJ whole genome shotgun (WGS) entry which is preliminary data.</text>
</comment>
<dbReference type="PANTHER" id="PTHR45749:SF21">
    <property type="entry name" value="DUF4371 DOMAIN-CONTAINING PROTEIN"/>
    <property type="match status" value="1"/>
</dbReference>
<protein>
    <submittedName>
        <fullName evidence="1">Uncharacterized protein</fullName>
    </submittedName>
</protein>
<sequence>MHLDISAKPTYICNGTRDISGEERLSVCFGWVDKDLCKYESFVDVIISLQLPISNLRGQTYDGAPDICGKSYGVQAMLSNHQTLALYVHCGSDCINLVIRDACNSSITFGLGSRVVSIVVRVVTCQKHLVHLSELRAGWPVGTLQKSTGCIMTNGIVNQVYEIIEPYEEILATLEGLKIQDKAAGLLREFEAGSTILGVGTKQTTSGLIDAVILIHSNLNNSRNEDDFKKIFE</sequence>
<keyword evidence="2" id="KW-1185">Reference proteome</keyword>
<evidence type="ECO:0000313" key="1">
    <source>
        <dbReference type="EMBL" id="KAJ8884556.1"/>
    </source>
</evidence>
<proteinExistence type="predicted"/>
<dbReference type="EMBL" id="JARBHB010000005">
    <property type="protein sequence ID" value="KAJ8884556.1"/>
    <property type="molecule type" value="Genomic_DNA"/>
</dbReference>